<dbReference type="GO" id="GO:0005685">
    <property type="term" value="C:U1 snRNP"/>
    <property type="evidence" value="ECO:0007669"/>
    <property type="project" value="EnsemblFungi"/>
</dbReference>
<dbReference type="STRING" id="294747.C5MDJ5"/>
<evidence type="ECO:0000256" key="1">
    <source>
        <dbReference type="ARBA" id="ARBA00005655"/>
    </source>
</evidence>
<dbReference type="GO" id="GO:0071004">
    <property type="term" value="C:U2-type prespliceosome"/>
    <property type="evidence" value="ECO:0007669"/>
    <property type="project" value="EnsemblFungi"/>
</dbReference>
<dbReference type="GO" id="GO:0006376">
    <property type="term" value="P:mRNA splice site recognition"/>
    <property type="evidence" value="ECO:0007669"/>
    <property type="project" value="EnsemblFungi"/>
</dbReference>
<evidence type="ECO:0000313" key="4">
    <source>
        <dbReference type="Proteomes" id="UP000002037"/>
    </source>
</evidence>
<dbReference type="OrthoDB" id="153872at2759"/>
<keyword evidence="2" id="KW-0175">Coiled coil</keyword>
<feature type="coiled-coil region" evidence="2">
    <location>
        <begin position="121"/>
        <end position="158"/>
    </location>
</feature>
<evidence type="ECO:0000256" key="2">
    <source>
        <dbReference type="SAM" id="Coils"/>
    </source>
</evidence>
<dbReference type="VEuPathDB" id="FungiDB:CTRG_03747"/>
<feature type="coiled-coil region" evidence="2">
    <location>
        <begin position="185"/>
        <end position="212"/>
    </location>
</feature>
<comment type="similarity">
    <text evidence="1">Belongs to the Luc7 family.</text>
</comment>
<accession>C5MDJ5</accession>
<dbReference type="GO" id="GO:0005829">
    <property type="term" value="C:cytosol"/>
    <property type="evidence" value="ECO:0007669"/>
    <property type="project" value="EnsemblFungi"/>
</dbReference>
<dbReference type="RefSeq" id="XP_002549450.1">
    <property type="nucleotide sequence ID" value="XM_002549404.1"/>
</dbReference>
<keyword evidence="4" id="KW-1185">Reference proteome</keyword>
<protein>
    <submittedName>
        <fullName evidence="3">Uncharacterized protein</fullName>
    </submittedName>
</protein>
<dbReference type="PANTHER" id="PTHR12375">
    <property type="entry name" value="RNA-BINDING PROTEIN LUC7-RELATED"/>
    <property type="match status" value="1"/>
</dbReference>
<proteinExistence type="inferred from homology"/>
<sequence length="264" mass="31525">MENKNIIKKKKFKIHLQWQVINTYQNMAEEQRKRIEQLMGRDHGSLIRRMEVEMTSPRVCRAFLVGVCPHDLFVGTKQDLGECPNLHLQKHKMEYEYRTKKLGEKFPDIEYDYYKQLSQYVSELDRNIHNAQLRLQHTKEEKEKIAKVTKELDDLDVEIGLMVQELNFLIEKNQSSKAIEYSIELDKKCQDREKLSQQARKITENVGQTSQQKLQVCDECGAYLSRLDNDRRLADHFVGKIHMGYLELRNNFKEIQHKYKKTRY</sequence>
<dbReference type="KEGG" id="ctp:CTRG_03747"/>
<dbReference type="eggNOG" id="KOG0796">
    <property type="taxonomic scope" value="Eukaryota"/>
</dbReference>
<dbReference type="InterPro" id="IPR004882">
    <property type="entry name" value="Luc7-rel"/>
</dbReference>
<gene>
    <name evidence="3" type="ORF">CTRG_03747</name>
</gene>
<name>C5MDJ5_CANTT</name>
<dbReference type="Proteomes" id="UP000002037">
    <property type="component" value="Unassembled WGS sequence"/>
</dbReference>
<dbReference type="EMBL" id="GG692399">
    <property type="protein sequence ID" value="EER32076.1"/>
    <property type="molecule type" value="Genomic_DNA"/>
</dbReference>
<dbReference type="Pfam" id="PF03194">
    <property type="entry name" value="LUC7"/>
    <property type="match status" value="1"/>
</dbReference>
<dbReference type="AlphaFoldDB" id="C5MDJ5"/>
<dbReference type="GeneID" id="8297879"/>
<reference evidence="3 4" key="1">
    <citation type="journal article" date="2009" name="Nature">
        <title>Evolution of pathogenicity and sexual reproduction in eight Candida genomes.</title>
        <authorList>
            <person name="Butler G."/>
            <person name="Rasmussen M.D."/>
            <person name="Lin M.F."/>
            <person name="Santos M.A."/>
            <person name="Sakthikumar S."/>
            <person name="Munro C.A."/>
            <person name="Rheinbay E."/>
            <person name="Grabherr M."/>
            <person name="Forche A."/>
            <person name="Reedy J.L."/>
            <person name="Agrafioti I."/>
            <person name="Arnaud M.B."/>
            <person name="Bates S."/>
            <person name="Brown A.J."/>
            <person name="Brunke S."/>
            <person name="Costanzo M.C."/>
            <person name="Fitzpatrick D.A."/>
            <person name="de Groot P.W."/>
            <person name="Harris D."/>
            <person name="Hoyer L.L."/>
            <person name="Hube B."/>
            <person name="Klis F.M."/>
            <person name="Kodira C."/>
            <person name="Lennard N."/>
            <person name="Logue M.E."/>
            <person name="Martin R."/>
            <person name="Neiman A.M."/>
            <person name="Nikolaou E."/>
            <person name="Quail M.A."/>
            <person name="Quinn J."/>
            <person name="Santos M.C."/>
            <person name="Schmitzberger F.F."/>
            <person name="Sherlock G."/>
            <person name="Shah P."/>
            <person name="Silverstein K.A."/>
            <person name="Skrzypek M.S."/>
            <person name="Soll D."/>
            <person name="Staggs R."/>
            <person name="Stansfield I."/>
            <person name="Stumpf M.P."/>
            <person name="Sudbery P.E."/>
            <person name="Srikantha T."/>
            <person name="Zeng Q."/>
            <person name="Berman J."/>
            <person name="Berriman M."/>
            <person name="Heitman J."/>
            <person name="Gow N.A."/>
            <person name="Lorenz M.C."/>
            <person name="Birren B.W."/>
            <person name="Kellis M."/>
            <person name="Cuomo C.A."/>
        </authorList>
    </citation>
    <scope>NUCLEOTIDE SEQUENCE [LARGE SCALE GENOMIC DNA]</scope>
    <source>
        <strain evidence="4">ATCC MYA-3404 / T1</strain>
    </source>
</reference>
<organism evidence="3 4">
    <name type="scientific">Candida tropicalis (strain ATCC MYA-3404 / T1)</name>
    <name type="common">Yeast</name>
    <dbReference type="NCBI Taxonomy" id="294747"/>
    <lineage>
        <taxon>Eukaryota</taxon>
        <taxon>Fungi</taxon>
        <taxon>Dikarya</taxon>
        <taxon>Ascomycota</taxon>
        <taxon>Saccharomycotina</taxon>
        <taxon>Pichiomycetes</taxon>
        <taxon>Debaryomycetaceae</taxon>
        <taxon>Candida/Lodderomyces clade</taxon>
        <taxon>Candida</taxon>
    </lineage>
</organism>
<evidence type="ECO:0000313" key="3">
    <source>
        <dbReference type="EMBL" id="EER32076.1"/>
    </source>
</evidence>
<dbReference type="GO" id="GO:0003729">
    <property type="term" value="F:mRNA binding"/>
    <property type="evidence" value="ECO:0007669"/>
    <property type="project" value="EnsemblFungi"/>
</dbReference>
<dbReference type="HOGENOM" id="CLU_030397_1_0_1"/>